<evidence type="ECO:0000313" key="4">
    <source>
        <dbReference type="Proteomes" id="UP000095003"/>
    </source>
</evidence>
<evidence type="ECO:0000313" key="1">
    <source>
        <dbReference type="EMBL" id="ODM05042.1"/>
    </source>
</evidence>
<dbReference type="Proteomes" id="UP000094067">
    <property type="component" value="Unassembled WGS sequence"/>
</dbReference>
<dbReference type="InterPro" id="IPR015867">
    <property type="entry name" value="N-reg_PII/ATP_PRibTrfase_C"/>
</dbReference>
<sequence length="120" mass="13143">MKQVMIIVRPGCYFKTKQALSDNRFFAMSTKEVLGRGKAFVHFTSGEGKETSAVNEVYENALVAKKLIEMVVPDEAVDSLIQLVLSVNSHGTEGDGKIFVLPVEESIRIHTGETGEDALV</sequence>
<dbReference type="SMART" id="SM00938">
    <property type="entry name" value="P-II"/>
    <property type="match status" value="1"/>
</dbReference>
<dbReference type="EMBL" id="MCGI01000001">
    <property type="protein sequence ID" value="ODM14107.1"/>
    <property type="molecule type" value="Genomic_DNA"/>
</dbReference>
<dbReference type="InterPro" id="IPR011322">
    <property type="entry name" value="N-reg_PII-like_a/b"/>
</dbReference>
<dbReference type="AlphaFoldDB" id="A0A1E3AZH0"/>
<reference evidence="3 4" key="1">
    <citation type="submission" date="2016-07" db="EMBL/GenBank/DDBJ databases">
        <title>Characterization of isolates of Eisenbergiella tayi derived from blood cultures, using whole genome sequencing.</title>
        <authorList>
            <person name="Burdz T."/>
            <person name="Wiebe D."/>
            <person name="Huynh C."/>
            <person name="Bernard K."/>
        </authorList>
    </citation>
    <scope>NUCLEOTIDE SEQUENCE [LARGE SCALE GENOMIC DNA]</scope>
    <source>
        <strain evidence="1 3">NML 110608</strain>
        <strain evidence="2 4">NML 120489</strain>
    </source>
</reference>
<dbReference type="GO" id="GO:0006808">
    <property type="term" value="P:regulation of nitrogen utilization"/>
    <property type="evidence" value="ECO:0007669"/>
    <property type="project" value="InterPro"/>
</dbReference>
<dbReference type="PRINTS" id="PR00340">
    <property type="entry name" value="PIIGLNB"/>
</dbReference>
<proteinExistence type="predicted"/>
<dbReference type="PANTHER" id="PTHR30115:SF11">
    <property type="entry name" value="NITROGEN REGULATORY PROTEIN P-II HOMOLOG"/>
    <property type="match status" value="1"/>
</dbReference>
<dbReference type="GeneID" id="93300197"/>
<name>A0A1E3AZH0_9FIRM</name>
<dbReference type="EMBL" id="MCGH01000002">
    <property type="protein sequence ID" value="ODM05042.1"/>
    <property type="molecule type" value="Genomic_DNA"/>
</dbReference>
<evidence type="ECO:0000313" key="3">
    <source>
        <dbReference type="Proteomes" id="UP000094067"/>
    </source>
</evidence>
<gene>
    <name evidence="2" type="primary">glnB_2</name>
    <name evidence="2" type="ORF">BEH84_01828</name>
    <name evidence="1" type="ORF">BEI61_00925</name>
</gene>
<dbReference type="GO" id="GO:0030234">
    <property type="term" value="F:enzyme regulator activity"/>
    <property type="evidence" value="ECO:0007669"/>
    <property type="project" value="InterPro"/>
</dbReference>
<dbReference type="RefSeq" id="WP_009255002.1">
    <property type="nucleotide sequence ID" value="NZ_BAABXS010000002.1"/>
</dbReference>
<dbReference type="Gene3D" id="3.30.70.120">
    <property type="match status" value="1"/>
</dbReference>
<protein>
    <submittedName>
        <fullName evidence="2">Nitrogen regulatory protein P-II</fullName>
    </submittedName>
</protein>
<dbReference type="InterPro" id="IPR002187">
    <property type="entry name" value="N-reg_PII"/>
</dbReference>
<dbReference type="Proteomes" id="UP000095003">
    <property type="component" value="Unassembled WGS sequence"/>
</dbReference>
<evidence type="ECO:0000313" key="2">
    <source>
        <dbReference type="EMBL" id="ODM14107.1"/>
    </source>
</evidence>
<organism evidence="2 4">
    <name type="scientific">Eisenbergiella tayi</name>
    <dbReference type="NCBI Taxonomy" id="1432052"/>
    <lineage>
        <taxon>Bacteria</taxon>
        <taxon>Bacillati</taxon>
        <taxon>Bacillota</taxon>
        <taxon>Clostridia</taxon>
        <taxon>Lachnospirales</taxon>
        <taxon>Lachnospiraceae</taxon>
        <taxon>Eisenbergiella</taxon>
    </lineage>
</organism>
<dbReference type="SUPFAM" id="SSF54913">
    <property type="entry name" value="GlnB-like"/>
    <property type="match status" value="1"/>
</dbReference>
<dbReference type="GO" id="GO:0005829">
    <property type="term" value="C:cytosol"/>
    <property type="evidence" value="ECO:0007669"/>
    <property type="project" value="TreeGrafter"/>
</dbReference>
<dbReference type="Pfam" id="PF00543">
    <property type="entry name" value="P-II"/>
    <property type="match status" value="1"/>
</dbReference>
<dbReference type="PANTHER" id="PTHR30115">
    <property type="entry name" value="NITROGEN REGULATORY PROTEIN P-II"/>
    <property type="match status" value="1"/>
</dbReference>
<comment type="caution">
    <text evidence="2">The sequence shown here is derived from an EMBL/GenBank/DDBJ whole genome shotgun (WGS) entry which is preliminary data.</text>
</comment>
<dbReference type="GO" id="GO:0005524">
    <property type="term" value="F:ATP binding"/>
    <property type="evidence" value="ECO:0007669"/>
    <property type="project" value="TreeGrafter"/>
</dbReference>
<accession>A0A1E3AZH0</accession>
<dbReference type="PROSITE" id="PS51343">
    <property type="entry name" value="PII_GLNB_DOM"/>
    <property type="match status" value="1"/>
</dbReference>